<evidence type="ECO:0000313" key="10">
    <source>
        <dbReference type="EMBL" id="QED28649.1"/>
    </source>
</evidence>
<keyword evidence="3" id="KW-0963">Cytoplasm</keyword>
<dbReference type="InterPro" id="IPR004100">
    <property type="entry name" value="ATPase_F1/V1/A1_a/bsu_N"/>
</dbReference>
<proteinExistence type="predicted"/>
<dbReference type="GO" id="GO:0030257">
    <property type="term" value="C:type III protein secretion system complex"/>
    <property type="evidence" value="ECO:0007669"/>
    <property type="project" value="InterPro"/>
</dbReference>
<keyword evidence="4" id="KW-0547">Nucleotide-binding</keyword>
<evidence type="ECO:0000256" key="3">
    <source>
        <dbReference type="ARBA" id="ARBA00022490"/>
    </source>
</evidence>
<feature type="domain" description="AAA+ ATPase" evidence="9">
    <location>
        <begin position="155"/>
        <end position="339"/>
    </location>
</feature>
<evidence type="ECO:0000256" key="5">
    <source>
        <dbReference type="ARBA" id="ARBA00022840"/>
    </source>
</evidence>
<evidence type="ECO:0000313" key="11">
    <source>
        <dbReference type="Proteomes" id="UP000321595"/>
    </source>
</evidence>
<dbReference type="GO" id="GO:0008564">
    <property type="term" value="F:protein-exporting ATPase activity"/>
    <property type="evidence" value="ECO:0007669"/>
    <property type="project" value="UniProtKB-EC"/>
</dbReference>
<reference evidence="10 11" key="1">
    <citation type="submission" date="2019-08" db="EMBL/GenBank/DDBJ databases">
        <authorList>
            <person name="Liang Q."/>
        </authorList>
    </citation>
    <scope>NUCLEOTIDE SEQUENCE [LARGE SCALE GENOMIC DNA]</scope>
    <source>
        <strain evidence="10 11">V1718</strain>
    </source>
</reference>
<dbReference type="Pfam" id="PF00006">
    <property type="entry name" value="ATP-synt_ab"/>
    <property type="match status" value="1"/>
</dbReference>
<comment type="subcellular location">
    <subcellularLocation>
        <location evidence="1">Cytoplasm</location>
    </subcellularLocation>
</comment>
<evidence type="ECO:0000256" key="1">
    <source>
        <dbReference type="ARBA" id="ARBA00004496"/>
    </source>
</evidence>
<dbReference type="OrthoDB" id="9803053at2"/>
<dbReference type="PANTHER" id="PTHR15184">
    <property type="entry name" value="ATP SYNTHASE"/>
    <property type="match status" value="1"/>
</dbReference>
<dbReference type="FunFam" id="3.40.50.12240:FF:000002">
    <property type="entry name" value="Flagellum-specific ATP synthase FliI"/>
    <property type="match status" value="1"/>
</dbReference>
<dbReference type="Pfam" id="PF18269">
    <property type="entry name" value="T3SS_ATPase_C"/>
    <property type="match status" value="1"/>
</dbReference>
<evidence type="ECO:0000256" key="4">
    <source>
        <dbReference type="ARBA" id="ARBA00022741"/>
    </source>
</evidence>
<dbReference type="PROSITE" id="PS00152">
    <property type="entry name" value="ATPASE_ALPHA_BETA"/>
    <property type="match status" value="1"/>
</dbReference>
<dbReference type="GO" id="GO:0016887">
    <property type="term" value="F:ATP hydrolysis activity"/>
    <property type="evidence" value="ECO:0007669"/>
    <property type="project" value="InterPro"/>
</dbReference>
<dbReference type="PANTHER" id="PTHR15184:SF9">
    <property type="entry name" value="SPI-1 TYPE 3 SECRETION SYSTEM ATPASE"/>
    <property type="match status" value="1"/>
</dbReference>
<keyword evidence="5" id="KW-0067">ATP-binding</keyword>
<dbReference type="Proteomes" id="UP000321595">
    <property type="component" value="Chromosome"/>
</dbReference>
<dbReference type="NCBIfam" id="TIGR01026">
    <property type="entry name" value="fliI_yscN"/>
    <property type="match status" value="1"/>
</dbReference>
<dbReference type="InterPro" id="IPR040627">
    <property type="entry name" value="T3SS_ATPase_C"/>
</dbReference>
<organism evidence="10 11">
    <name type="scientific">Microvenator marinus</name>
    <dbReference type="NCBI Taxonomy" id="2600177"/>
    <lineage>
        <taxon>Bacteria</taxon>
        <taxon>Deltaproteobacteria</taxon>
        <taxon>Bradymonadales</taxon>
        <taxon>Microvenatoraceae</taxon>
        <taxon>Microvenator</taxon>
    </lineage>
</organism>
<dbReference type="GO" id="GO:0005737">
    <property type="term" value="C:cytoplasm"/>
    <property type="evidence" value="ECO:0007669"/>
    <property type="project" value="UniProtKB-SubCell"/>
</dbReference>
<dbReference type="RefSeq" id="WP_146961264.1">
    <property type="nucleotide sequence ID" value="NZ_CP042467.1"/>
</dbReference>
<dbReference type="SUPFAM" id="SSF52540">
    <property type="entry name" value="P-loop containing nucleoside triphosphate hydrolases"/>
    <property type="match status" value="1"/>
</dbReference>
<dbReference type="InterPro" id="IPR003593">
    <property type="entry name" value="AAA+_ATPase"/>
</dbReference>
<keyword evidence="6" id="KW-0653">Protein transport</keyword>
<dbReference type="Pfam" id="PF02874">
    <property type="entry name" value="ATP-synt_ab_N"/>
    <property type="match status" value="1"/>
</dbReference>
<protein>
    <submittedName>
        <fullName evidence="10">FliI/YscN family ATPase</fullName>
    </submittedName>
</protein>
<keyword evidence="7" id="KW-1278">Translocase</keyword>
<dbReference type="GO" id="GO:0030254">
    <property type="term" value="P:protein secretion by the type III secretion system"/>
    <property type="evidence" value="ECO:0007669"/>
    <property type="project" value="InterPro"/>
</dbReference>
<comment type="catalytic activity">
    <reaction evidence="8">
        <text>ATP + H2O + cellular proteinSide 1 = ADP + phosphate + cellular proteinSide 2.</text>
        <dbReference type="EC" id="7.4.2.8"/>
    </reaction>
</comment>
<dbReference type="CDD" id="cd01136">
    <property type="entry name" value="ATPase_flagellum-secretory_path_III"/>
    <property type="match status" value="1"/>
</dbReference>
<dbReference type="InterPro" id="IPR005714">
    <property type="entry name" value="ATPase_T3SS_FliI/YscN"/>
</dbReference>
<evidence type="ECO:0000256" key="6">
    <source>
        <dbReference type="ARBA" id="ARBA00022927"/>
    </source>
</evidence>
<dbReference type="AlphaFoldDB" id="A0A5B8XYX5"/>
<keyword evidence="2" id="KW-0813">Transport</keyword>
<dbReference type="InterPro" id="IPR000194">
    <property type="entry name" value="ATPase_F1/V1/A1_a/bsu_nucl-bd"/>
</dbReference>
<dbReference type="GO" id="GO:0005524">
    <property type="term" value="F:ATP binding"/>
    <property type="evidence" value="ECO:0007669"/>
    <property type="project" value="UniProtKB-KW"/>
</dbReference>
<dbReference type="Gene3D" id="3.40.50.12240">
    <property type="match status" value="1"/>
</dbReference>
<sequence length="458" mass="48940">MFNAEWFQSLKEVDTFEYRGRVSRVTGMMVEAVLPNASIGETCVLAPPNQPPIMAEIVGLREGKCLMMPLGSSKGLSVGTPVRRTSGDGGIKVGPGCLGRVLDGLGRPIDGLGELEDVVSINNSPRPINPLHRKGIQRPLDLGVRAINGLLTIGEGQRIAIVAGAGVGKSTLLGMMARNTDAEVVVIGLIGERGREVQEFVENDLRVDGALARHVCVVAATGDEPPSMRLRAANTATTIAEYFRGQGLRVLLLMDSLTRVVMAQREIGLSVGEPPATRGYPPSAFALIPGLLERTGMGEKGSITAIYTTLVEGDDPDDPVGDAVRGTTDGHIVLSRSIAEQGQYPAIDVVKSVSRVMRQVTDEVHQAAAQTFRQFMVDLNNANELVSLGAYRKGTNPTYDTALLMAPKLKEFLVQNPDDAVGLDASIRALEEAVVVPQAETANPFRREASRSYVPLKS</sequence>
<dbReference type="GO" id="GO:0046933">
    <property type="term" value="F:proton-transporting ATP synthase activity, rotational mechanism"/>
    <property type="evidence" value="ECO:0007669"/>
    <property type="project" value="TreeGrafter"/>
</dbReference>
<dbReference type="CDD" id="cd18117">
    <property type="entry name" value="ATP-synt_flagellum-secretory_path_III_N"/>
    <property type="match status" value="1"/>
</dbReference>
<evidence type="ECO:0000259" key="9">
    <source>
        <dbReference type="SMART" id="SM00382"/>
    </source>
</evidence>
<evidence type="ECO:0000256" key="8">
    <source>
        <dbReference type="ARBA" id="ARBA00034006"/>
    </source>
</evidence>
<accession>A0A5B8XYX5</accession>
<gene>
    <name evidence="10" type="ORF">FRD01_15680</name>
</gene>
<dbReference type="InterPro" id="IPR050053">
    <property type="entry name" value="ATPase_alpha/beta_chains"/>
</dbReference>
<evidence type="ECO:0000256" key="2">
    <source>
        <dbReference type="ARBA" id="ARBA00022448"/>
    </source>
</evidence>
<name>A0A5B8XYX5_9DELT</name>
<dbReference type="InterPro" id="IPR020003">
    <property type="entry name" value="ATPase_a/bsu_AS"/>
</dbReference>
<keyword evidence="11" id="KW-1185">Reference proteome</keyword>
<dbReference type="InterPro" id="IPR027417">
    <property type="entry name" value="P-loop_NTPase"/>
</dbReference>
<dbReference type="EMBL" id="CP042467">
    <property type="protein sequence ID" value="QED28649.1"/>
    <property type="molecule type" value="Genomic_DNA"/>
</dbReference>
<evidence type="ECO:0000256" key="7">
    <source>
        <dbReference type="ARBA" id="ARBA00022967"/>
    </source>
</evidence>
<dbReference type="KEGG" id="bbae:FRD01_15680"/>
<dbReference type="SMART" id="SM00382">
    <property type="entry name" value="AAA"/>
    <property type="match status" value="1"/>
</dbReference>